<proteinExistence type="inferred from homology"/>
<dbReference type="EMBL" id="PVMZ01000002">
    <property type="protein sequence ID" value="PRX24752.1"/>
    <property type="molecule type" value="Genomic_DNA"/>
</dbReference>
<dbReference type="PANTHER" id="PTHR46425:SF1">
    <property type="entry name" value="TRANSCRIPTION TERMINATION FACTOR RHO"/>
    <property type="match status" value="1"/>
</dbReference>
<dbReference type="SMART" id="SM00959">
    <property type="entry name" value="Rho_N"/>
    <property type="match status" value="1"/>
</dbReference>
<feature type="domain" description="Rho RNA-BD" evidence="13">
    <location>
        <begin position="283"/>
        <end position="363"/>
    </location>
</feature>
<evidence type="ECO:0000256" key="4">
    <source>
        <dbReference type="ARBA" id="ARBA00022806"/>
    </source>
</evidence>
<comment type="similarity">
    <text evidence="9 11">Belongs to the Rho family.</text>
</comment>
<feature type="binding site" evidence="9">
    <location>
        <position position="449"/>
    </location>
    <ligand>
        <name>ATP</name>
        <dbReference type="ChEBI" id="CHEBI:30616"/>
    </ligand>
</feature>
<dbReference type="GO" id="GO:0004386">
    <property type="term" value="F:helicase activity"/>
    <property type="evidence" value="ECO:0007669"/>
    <property type="project" value="UniProtKB-UniRule"/>
</dbReference>
<feature type="compositionally biased region" description="Low complexity" evidence="12">
    <location>
        <begin position="146"/>
        <end position="166"/>
    </location>
</feature>
<keyword evidence="1 9" id="KW-0806">Transcription termination</keyword>
<comment type="caution">
    <text evidence="14">The sequence shown here is derived from an EMBL/GenBank/DDBJ whole genome shotgun (WGS) entry which is preliminary data.</text>
</comment>
<feature type="compositionally biased region" description="Basic and acidic residues" evidence="12">
    <location>
        <begin position="167"/>
        <end position="230"/>
    </location>
</feature>
<feature type="binding site" evidence="9">
    <location>
        <begin position="418"/>
        <end position="423"/>
    </location>
    <ligand>
        <name>ATP</name>
        <dbReference type="ChEBI" id="CHEBI:30616"/>
    </ligand>
</feature>
<dbReference type="HAMAP" id="MF_01884">
    <property type="entry name" value="Rho"/>
    <property type="match status" value="1"/>
</dbReference>
<comment type="function">
    <text evidence="9">Facilitates transcription termination by a mechanism that involves Rho binding to the nascent RNA, activation of Rho's RNA-dependent ATPase activity, and release of the mRNA from the DNA template.</text>
</comment>
<dbReference type="InterPro" id="IPR012340">
    <property type="entry name" value="NA-bd_OB-fold"/>
</dbReference>
<dbReference type="Pfam" id="PF00006">
    <property type="entry name" value="ATP-synt_ab"/>
    <property type="match status" value="1"/>
</dbReference>
<keyword evidence="6 9" id="KW-0694">RNA-binding</keyword>
<dbReference type="Proteomes" id="UP000239415">
    <property type="component" value="Unassembled WGS sequence"/>
</dbReference>
<keyword evidence="4 9" id="KW-0347">Helicase</keyword>
<accession>A0A2T0KMA8</accession>
<reference evidence="14 15" key="1">
    <citation type="submission" date="2018-03" db="EMBL/GenBank/DDBJ databases">
        <title>Genomic Encyclopedia of Archaeal and Bacterial Type Strains, Phase II (KMG-II): from individual species to whole genera.</title>
        <authorList>
            <person name="Goeker M."/>
        </authorList>
    </citation>
    <scope>NUCLEOTIDE SEQUENCE [LARGE SCALE GENOMIC DNA]</scope>
    <source>
        <strain evidence="14 15">DSM 43146</strain>
    </source>
</reference>
<dbReference type="Gene3D" id="3.40.50.300">
    <property type="entry name" value="P-loop containing nucleotide triphosphate hydrolases"/>
    <property type="match status" value="1"/>
</dbReference>
<dbReference type="InterPro" id="IPR027417">
    <property type="entry name" value="P-loop_NTPase"/>
</dbReference>
<dbReference type="NCBIfam" id="NF006886">
    <property type="entry name" value="PRK09376.1"/>
    <property type="match status" value="1"/>
</dbReference>
<dbReference type="InterPro" id="IPR041703">
    <property type="entry name" value="Rho_factor_ATP-bd"/>
</dbReference>
<sequence length="660" mass="71782">MSDTTDVTSGVSDVADGAGTTATATKRRRGGTGLSAMLLPELQSLAASLGISGTARMRKGELIAAITERQSGGAPAAAAETAPRPRTNGSETVAPAPAQAATVEAPQTASVPAETAAPAERPSRSRRERGSRESAPRESAPRETAEVAPAAAPVVAPAEAPAPAAETTERPERGDRPERGERNRDRQRNQRDGQSRDGQSRDGQSRDGQRDNQQRDDRGGNDRGQRADQGHDDDDNDGEGGRRSRRSRFRDRRRGRDRDDNPREDRGGQREGREPHVTEDEVLVPVAGILDVLDNYAFVRTTGYLSGPNDVYVSMSQVKKYGLRRGDAVTGAVRSAPREGGNDGQRRDKYNPLVRLDTINGMEPDEARRRPEFYKLTPLYPQERLRLETEPHILTTRIIDLVMPIGKGQRALIVSPPKAGKTMVLQALANAITRNNPECHLMVVLVDERPEEVTDMQRTVKGEVIAATFDRPPQDHTTVAELAIERAKRLVELGHDVVVLLDSVTRLGRSYNLAAPASGRIMSGGIDSTALYPPKRFLGAARNIENGGSLTILATALVETGSMMDTVIFEEFKGTGNAELKLDRKIADKRVFPAVDVSASSTRKEEILLGKEELAIIHKLRKVLSSLESGAALDLLMDRLKQTRTNIEFLMQIAKSTPGE</sequence>
<dbReference type="GO" id="GO:0006353">
    <property type="term" value="P:DNA-templated transcription termination"/>
    <property type="evidence" value="ECO:0007669"/>
    <property type="project" value="UniProtKB-UniRule"/>
</dbReference>
<dbReference type="AlphaFoldDB" id="A0A2T0KMA8"/>
<dbReference type="SMART" id="SM00382">
    <property type="entry name" value="AAA"/>
    <property type="match status" value="1"/>
</dbReference>
<keyword evidence="3 9" id="KW-0378">Hydrolase</keyword>
<dbReference type="PANTHER" id="PTHR46425">
    <property type="entry name" value="TRANSCRIPTION TERMINATION FACTOR RHO"/>
    <property type="match status" value="1"/>
</dbReference>
<evidence type="ECO:0000256" key="12">
    <source>
        <dbReference type="SAM" id="MobiDB-lite"/>
    </source>
</evidence>
<dbReference type="SUPFAM" id="SSF52540">
    <property type="entry name" value="P-loop containing nucleoside triphosphate hydrolases"/>
    <property type="match status" value="1"/>
</dbReference>
<evidence type="ECO:0000256" key="7">
    <source>
        <dbReference type="ARBA" id="ARBA00023015"/>
    </source>
</evidence>
<dbReference type="Pfam" id="PF07498">
    <property type="entry name" value="Rho_N"/>
    <property type="match status" value="1"/>
</dbReference>
<evidence type="ECO:0000256" key="1">
    <source>
        <dbReference type="ARBA" id="ARBA00022472"/>
    </source>
</evidence>
<gene>
    <name evidence="9" type="primary">rho</name>
    <name evidence="14" type="ORF">CLV67_102532</name>
</gene>
<dbReference type="SUPFAM" id="SSF50249">
    <property type="entry name" value="Nucleic acid-binding proteins"/>
    <property type="match status" value="1"/>
</dbReference>
<feature type="region of interest" description="Disordered" evidence="12">
    <location>
        <begin position="1"/>
        <end position="33"/>
    </location>
</feature>
<dbReference type="Pfam" id="PF07497">
    <property type="entry name" value="Rho_RNA_bind"/>
    <property type="match status" value="1"/>
</dbReference>
<dbReference type="InterPro" id="IPR011113">
    <property type="entry name" value="Rho_RNA-bd"/>
</dbReference>
<evidence type="ECO:0000256" key="2">
    <source>
        <dbReference type="ARBA" id="ARBA00022741"/>
    </source>
</evidence>
<feature type="compositionally biased region" description="Basic and acidic residues" evidence="12">
    <location>
        <begin position="121"/>
        <end position="145"/>
    </location>
</feature>
<evidence type="ECO:0000313" key="14">
    <source>
        <dbReference type="EMBL" id="PRX24752.1"/>
    </source>
</evidence>
<feature type="compositionally biased region" description="Basic residues" evidence="12">
    <location>
        <begin position="243"/>
        <end position="253"/>
    </location>
</feature>
<keyword evidence="15" id="KW-1185">Reference proteome</keyword>
<evidence type="ECO:0000256" key="8">
    <source>
        <dbReference type="ARBA" id="ARBA00023163"/>
    </source>
</evidence>
<comment type="subunit">
    <text evidence="9">Homohexamer. The homohexamer assembles into an open ring structure.</text>
</comment>
<evidence type="ECO:0000256" key="6">
    <source>
        <dbReference type="ARBA" id="ARBA00022884"/>
    </source>
</evidence>
<feature type="compositionally biased region" description="Low complexity" evidence="12">
    <location>
        <begin position="74"/>
        <end position="109"/>
    </location>
</feature>
<dbReference type="SUPFAM" id="SSF68912">
    <property type="entry name" value="Rho N-terminal domain-like"/>
    <property type="match status" value="1"/>
</dbReference>
<dbReference type="InterPro" id="IPR000194">
    <property type="entry name" value="ATPase_F1/V1/A1_a/bsu_nucl-bd"/>
</dbReference>
<dbReference type="InterPro" id="IPR003593">
    <property type="entry name" value="AAA+_ATPase"/>
</dbReference>
<dbReference type="RefSeq" id="WP_106316210.1">
    <property type="nucleotide sequence ID" value="NZ_BOMO01000010.1"/>
</dbReference>
<dbReference type="SMART" id="SM00357">
    <property type="entry name" value="CSP"/>
    <property type="match status" value="1"/>
</dbReference>
<evidence type="ECO:0000256" key="10">
    <source>
        <dbReference type="NCBIfam" id="TIGR00767"/>
    </source>
</evidence>
<dbReference type="InterPro" id="IPR004665">
    <property type="entry name" value="Term_rho"/>
</dbReference>
<comment type="caution">
    <text evidence="9">Lacks conserved residue(s) required for the propagation of feature annotation.</text>
</comment>
<dbReference type="PROSITE" id="PS51856">
    <property type="entry name" value="RHO_RNA_BD"/>
    <property type="match status" value="1"/>
</dbReference>
<feature type="binding site" evidence="9">
    <location>
        <begin position="406"/>
        <end position="411"/>
    </location>
    <ligand>
        <name>ATP</name>
        <dbReference type="ChEBI" id="CHEBI:30616"/>
    </ligand>
</feature>
<organism evidence="14 15">
    <name type="scientific">Actinoplanes italicus</name>
    <dbReference type="NCBI Taxonomy" id="113567"/>
    <lineage>
        <taxon>Bacteria</taxon>
        <taxon>Bacillati</taxon>
        <taxon>Actinomycetota</taxon>
        <taxon>Actinomycetes</taxon>
        <taxon>Micromonosporales</taxon>
        <taxon>Micromonosporaceae</taxon>
        <taxon>Actinoplanes</taxon>
    </lineage>
</organism>
<keyword evidence="5 9" id="KW-0067">ATP-binding</keyword>
<evidence type="ECO:0000313" key="15">
    <source>
        <dbReference type="Proteomes" id="UP000239415"/>
    </source>
</evidence>
<dbReference type="Gene3D" id="2.40.50.140">
    <property type="entry name" value="Nucleic acid-binding proteins"/>
    <property type="match status" value="1"/>
</dbReference>
<dbReference type="NCBIfam" id="TIGR00767">
    <property type="entry name" value="rho"/>
    <property type="match status" value="1"/>
</dbReference>
<keyword evidence="7 9" id="KW-0805">Transcription regulation</keyword>
<dbReference type="GO" id="GO:0016787">
    <property type="term" value="F:hydrolase activity"/>
    <property type="evidence" value="ECO:0007669"/>
    <property type="project" value="UniProtKB-KW"/>
</dbReference>
<dbReference type="InterPro" id="IPR036269">
    <property type="entry name" value="Rho_N_sf"/>
</dbReference>
<dbReference type="GO" id="GO:0003723">
    <property type="term" value="F:RNA binding"/>
    <property type="evidence" value="ECO:0007669"/>
    <property type="project" value="UniProtKB-UniRule"/>
</dbReference>
<dbReference type="InterPro" id="IPR011112">
    <property type="entry name" value="Rho-like_N"/>
</dbReference>
<evidence type="ECO:0000256" key="11">
    <source>
        <dbReference type="PROSITE-ProRule" id="PRU01203"/>
    </source>
</evidence>
<feature type="compositionally biased region" description="Polar residues" evidence="12">
    <location>
        <begin position="1"/>
        <end position="11"/>
    </location>
</feature>
<dbReference type="EC" id="3.6.4.-" evidence="9 10"/>
<dbReference type="GO" id="GO:0005524">
    <property type="term" value="F:ATP binding"/>
    <property type="evidence" value="ECO:0007669"/>
    <property type="project" value="UniProtKB-UniRule"/>
</dbReference>
<feature type="compositionally biased region" description="Basic and acidic residues" evidence="12">
    <location>
        <begin position="254"/>
        <end position="279"/>
    </location>
</feature>
<protein>
    <recommendedName>
        <fullName evidence="9 10">Transcription termination factor Rho</fullName>
        <ecNumber evidence="9 10">3.6.4.-</ecNumber>
    </recommendedName>
    <alternativeName>
        <fullName evidence="9">ATP-dependent helicase Rho</fullName>
    </alternativeName>
</protein>
<evidence type="ECO:0000259" key="13">
    <source>
        <dbReference type="PROSITE" id="PS51856"/>
    </source>
</evidence>
<keyword evidence="8 9" id="KW-0804">Transcription</keyword>
<keyword evidence="2 9" id="KW-0547">Nucleotide-binding</keyword>
<dbReference type="GO" id="GO:0008186">
    <property type="term" value="F:ATP-dependent activity, acting on RNA"/>
    <property type="evidence" value="ECO:0007669"/>
    <property type="project" value="UniProtKB-UniRule"/>
</dbReference>
<feature type="region of interest" description="Disordered" evidence="12">
    <location>
        <begin position="66"/>
        <end position="279"/>
    </location>
</feature>
<name>A0A2T0KMA8_9ACTN</name>
<dbReference type="InterPro" id="IPR011129">
    <property type="entry name" value="CSD"/>
</dbReference>
<evidence type="ECO:0000256" key="5">
    <source>
        <dbReference type="ARBA" id="ARBA00022840"/>
    </source>
</evidence>
<dbReference type="OrthoDB" id="9805197at2"/>
<evidence type="ECO:0000256" key="3">
    <source>
        <dbReference type="ARBA" id="ARBA00022801"/>
    </source>
</evidence>
<dbReference type="Gene3D" id="1.10.720.10">
    <property type="match status" value="1"/>
</dbReference>
<dbReference type="CDD" id="cd01128">
    <property type="entry name" value="rho_factor_C"/>
    <property type="match status" value="1"/>
</dbReference>
<evidence type="ECO:0000256" key="9">
    <source>
        <dbReference type="HAMAP-Rule" id="MF_01884"/>
    </source>
</evidence>